<organism evidence="1 2">
    <name type="scientific">candidate division WOR_3 bacterium SM1_77</name>
    <dbReference type="NCBI Taxonomy" id="1703778"/>
    <lineage>
        <taxon>Bacteria</taxon>
        <taxon>Bacteria division WOR-3</taxon>
    </lineage>
</organism>
<evidence type="ECO:0008006" key="3">
    <source>
        <dbReference type="Google" id="ProtNLM"/>
    </source>
</evidence>
<dbReference type="EMBL" id="LJVE01000110">
    <property type="protein sequence ID" value="KPL13327.1"/>
    <property type="molecule type" value="Genomic_DNA"/>
</dbReference>
<dbReference type="Proteomes" id="UP000050975">
    <property type="component" value="Unassembled WGS sequence"/>
</dbReference>
<dbReference type="Gene3D" id="1.20.120.1490">
    <property type="match status" value="1"/>
</dbReference>
<sequence>MKRIFIILPLLFGTVIAQENDTDDPRAIIEKIRIYRLTKELDLTTEQAILFFPRLNELRKIDTDFRTEQKAVLDDLRVLIQNEGQDKEIMESLNRYEVILKDKVERQLGKMNEIRKMLTPSQQAKYLIFQDDFEREIRRMIKEVKRVRPR</sequence>
<protein>
    <recommendedName>
        <fullName evidence="3">Periplasmic heavy metal sensor</fullName>
    </recommendedName>
</protein>
<accession>A0A0S8JUK7</accession>
<proteinExistence type="predicted"/>
<dbReference type="AlphaFoldDB" id="A0A0S8JUK7"/>
<comment type="caution">
    <text evidence="1">The sequence shown here is derived from an EMBL/GenBank/DDBJ whole genome shotgun (WGS) entry which is preliminary data.</text>
</comment>
<reference evidence="1 2" key="1">
    <citation type="journal article" date="2015" name="Microbiome">
        <title>Genomic resolution of linkages in carbon, nitrogen, and sulfur cycling among widespread estuary sediment bacteria.</title>
        <authorList>
            <person name="Baker B.J."/>
            <person name="Lazar C.S."/>
            <person name="Teske A.P."/>
            <person name="Dick G.J."/>
        </authorList>
    </citation>
    <scope>NUCLEOTIDE SEQUENCE [LARGE SCALE GENOMIC DNA]</scope>
    <source>
        <strain evidence="1">SM1_77</strain>
    </source>
</reference>
<evidence type="ECO:0000313" key="2">
    <source>
        <dbReference type="Proteomes" id="UP000050975"/>
    </source>
</evidence>
<name>A0A0S8JUK7_UNCW3</name>
<evidence type="ECO:0000313" key="1">
    <source>
        <dbReference type="EMBL" id="KPL13327.1"/>
    </source>
</evidence>
<gene>
    <name evidence="1" type="ORF">AMJ74_05435</name>
</gene>